<feature type="compositionally biased region" description="Basic and acidic residues" evidence="1">
    <location>
        <begin position="41"/>
        <end position="55"/>
    </location>
</feature>
<proteinExistence type="predicted"/>
<name>A0A1G8AFN3_9SPHI</name>
<dbReference type="Proteomes" id="UP000199705">
    <property type="component" value="Unassembled WGS sequence"/>
</dbReference>
<evidence type="ECO:0000256" key="1">
    <source>
        <dbReference type="SAM" id="MobiDB-lite"/>
    </source>
</evidence>
<keyword evidence="3" id="KW-1185">Reference proteome</keyword>
<dbReference type="AlphaFoldDB" id="A0A1G8AFN3"/>
<reference evidence="3" key="1">
    <citation type="submission" date="2016-10" db="EMBL/GenBank/DDBJ databases">
        <authorList>
            <person name="Varghese N."/>
            <person name="Submissions S."/>
        </authorList>
    </citation>
    <scope>NUCLEOTIDE SEQUENCE [LARGE SCALE GENOMIC DNA]</scope>
    <source>
        <strain evidence="3">Gh-67</strain>
    </source>
</reference>
<dbReference type="STRING" id="551996.SAMN05192573_107182"/>
<protein>
    <submittedName>
        <fullName evidence="2">Uncharacterized protein</fullName>
    </submittedName>
</protein>
<gene>
    <name evidence="2" type="ORF">SAMN05192573_107182</name>
</gene>
<evidence type="ECO:0000313" key="2">
    <source>
        <dbReference type="EMBL" id="SDH19748.1"/>
    </source>
</evidence>
<feature type="region of interest" description="Disordered" evidence="1">
    <location>
        <begin position="1"/>
        <end position="63"/>
    </location>
</feature>
<dbReference type="RefSeq" id="WP_091168840.1">
    <property type="nucleotide sequence ID" value="NZ_FNCG01000007.1"/>
</dbReference>
<dbReference type="EMBL" id="FNCG01000007">
    <property type="protein sequence ID" value="SDH19748.1"/>
    <property type="molecule type" value="Genomic_DNA"/>
</dbReference>
<evidence type="ECO:0000313" key="3">
    <source>
        <dbReference type="Proteomes" id="UP000199705"/>
    </source>
</evidence>
<feature type="compositionally biased region" description="Basic and acidic residues" evidence="1">
    <location>
        <begin position="1"/>
        <end position="11"/>
    </location>
</feature>
<accession>A0A1G8AFN3</accession>
<organism evidence="2 3">
    <name type="scientific">Mucilaginibacter gossypii</name>
    <dbReference type="NCBI Taxonomy" id="551996"/>
    <lineage>
        <taxon>Bacteria</taxon>
        <taxon>Pseudomonadati</taxon>
        <taxon>Bacteroidota</taxon>
        <taxon>Sphingobacteriia</taxon>
        <taxon>Sphingobacteriales</taxon>
        <taxon>Sphingobacteriaceae</taxon>
        <taxon>Mucilaginibacter</taxon>
    </lineage>
</organism>
<sequence>MNTPEKNKEQTDEIGDDLESGNEVNQAIEQQGDDAPAAIPRDTDAAKHEPRKQDDNQELQGAP</sequence>